<comment type="caution">
    <text evidence="1">The sequence shown here is derived from an EMBL/GenBank/DDBJ whole genome shotgun (WGS) entry which is preliminary data.</text>
</comment>
<proteinExistence type="predicted"/>
<sequence length="56" mass="6495">MIQFHGGIVHTGRYYGAKSPEVREWMLDSNNYVLDHDSLNRFAGTKLNENYLPPNK</sequence>
<evidence type="ECO:0000313" key="1">
    <source>
        <dbReference type="EMBL" id="KZD64306.1"/>
    </source>
</evidence>
<accession>A0A164NK46</accession>
<reference evidence="1 2" key="1">
    <citation type="submission" date="2015-09" db="EMBL/GenBank/DDBJ databases">
        <title>Bacillus cereus food isolates.</title>
        <authorList>
            <person name="Boekhorst J."/>
        </authorList>
    </citation>
    <scope>NUCLEOTIDE SEQUENCE [LARGE SCALE GENOMIC DNA]</scope>
    <source>
        <strain evidence="1 2">B4088</strain>
    </source>
</reference>
<dbReference type="EMBL" id="LJKE01000051">
    <property type="protein sequence ID" value="KZD64306.1"/>
    <property type="molecule type" value="Genomic_DNA"/>
</dbReference>
<gene>
    <name evidence="1" type="ORF">B4088_3075</name>
</gene>
<dbReference type="AlphaFoldDB" id="A0A164NK46"/>
<dbReference type="Proteomes" id="UP000076482">
    <property type="component" value="Unassembled WGS sequence"/>
</dbReference>
<name>A0A164NK46_BACCE</name>
<organism evidence="1 2">
    <name type="scientific">Bacillus cereus</name>
    <dbReference type="NCBI Taxonomy" id="1396"/>
    <lineage>
        <taxon>Bacteria</taxon>
        <taxon>Bacillati</taxon>
        <taxon>Bacillota</taxon>
        <taxon>Bacilli</taxon>
        <taxon>Bacillales</taxon>
        <taxon>Bacillaceae</taxon>
        <taxon>Bacillus</taxon>
        <taxon>Bacillus cereus group</taxon>
    </lineage>
</organism>
<dbReference type="RefSeq" id="WP_161940840.1">
    <property type="nucleotide sequence ID" value="NZ_LJKE01000051.1"/>
</dbReference>
<evidence type="ECO:0000313" key="2">
    <source>
        <dbReference type="Proteomes" id="UP000076482"/>
    </source>
</evidence>
<dbReference type="PATRIC" id="fig|1396.535.peg.361"/>
<protein>
    <submittedName>
        <fullName evidence="1">Uncharacterized protein</fullName>
    </submittedName>
</protein>